<dbReference type="GeneID" id="17319510"/>
<dbReference type="RefSeq" id="XP_005711811.1">
    <property type="nucleotide sequence ID" value="XM_005711754.1"/>
</dbReference>
<dbReference type="Proteomes" id="UP000012073">
    <property type="component" value="Unassembled WGS sequence"/>
</dbReference>
<evidence type="ECO:0000313" key="2">
    <source>
        <dbReference type="Proteomes" id="UP000012073"/>
    </source>
</evidence>
<evidence type="ECO:0000313" key="1">
    <source>
        <dbReference type="EMBL" id="CDF32146.1"/>
    </source>
</evidence>
<gene>
    <name evidence="1" type="ORF">CHC_T00001377001</name>
</gene>
<name>R7Q477_CHOCR</name>
<dbReference type="OrthoDB" id="10355128at2759"/>
<dbReference type="AlphaFoldDB" id="R7Q477"/>
<sequence length="397" mass="46545">MAFRTVVTDTLDEWDELLRERVRSLNRSGPSPDSDEFRCSVLSELHEKRYVSFRRWRAEEILVFVIIAFPRSELLKLTAAGRVSTFFRALHEKWNPSFKSWVHVLWRFTGHAHEFFSDVLFLMPSEQKAPIREMGRVLFRDLIQERIMPPETAVSVIGAMIQWPLERTMVTKHAGQLYSLAFRLTPDETGFLCRSLFMYRAKELNDGCNCGYEKDEQFCRCAARYVRNNYTGKKGMDLEHDRDKEYACALCRSIIEKHAEHGRHAANFQWAEREKEDFLMSACDEVFSEQIYVELFQNLNAGRMPRLKLRRPRALSHYELNHNAMRSIDSDYHHGFAQHAGCVTQNCKQAWKTGCQNTSCQTHCFKNGLLECRPHRNYEPLGLPTYNPRRKIAFGIR</sequence>
<dbReference type="Gramene" id="CDF32146">
    <property type="protein sequence ID" value="CDF32146"/>
    <property type="gene ID" value="CHC_T00001377001"/>
</dbReference>
<accession>R7Q477</accession>
<reference evidence="2" key="1">
    <citation type="journal article" date="2013" name="Proc. Natl. Acad. Sci. U.S.A.">
        <title>Genome structure and metabolic features in the red seaweed Chondrus crispus shed light on evolution of the Archaeplastida.</title>
        <authorList>
            <person name="Collen J."/>
            <person name="Porcel B."/>
            <person name="Carre W."/>
            <person name="Ball S.G."/>
            <person name="Chaparro C."/>
            <person name="Tonon T."/>
            <person name="Barbeyron T."/>
            <person name="Michel G."/>
            <person name="Noel B."/>
            <person name="Valentin K."/>
            <person name="Elias M."/>
            <person name="Artiguenave F."/>
            <person name="Arun A."/>
            <person name="Aury J.M."/>
            <person name="Barbosa-Neto J.F."/>
            <person name="Bothwell J.H."/>
            <person name="Bouget F.Y."/>
            <person name="Brillet L."/>
            <person name="Cabello-Hurtado F."/>
            <person name="Capella-Gutierrez S."/>
            <person name="Charrier B."/>
            <person name="Cladiere L."/>
            <person name="Cock J.M."/>
            <person name="Coelho S.M."/>
            <person name="Colleoni C."/>
            <person name="Czjzek M."/>
            <person name="Da Silva C."/>
            <person name="Delage L."/>
            <person name="Denoeud F."/>
            <person name="Deschamps P."/>
            <person name="Dittami S.M."/>
            <person name="Gabaldon T."/>
            <person name="Gachon C.M."/>
            <person name="Groisillier A."/>
            <person name="Herve C."/>
            <person name="Jabbari K."/>
            <person name="Katinka M."/>
            <person name="Kloareg B."/>
            <person name="Kowalczyk N."/>
            <person name="Labadie K."/>
            <person name="Leblanc C."/>
            <person name="Lopez P.J."/>
            <person name="McLachlan D.H."/>
            <person name="Meslet-Cladiere L."/>
            <person name="Moustafa A."/>
            <person name="Nehr Z."/>
            <person name="Nyvall Collen P."/>
            <person name="Panaud O."/>
            <person name="Partensky F."/>
            <person name="Poulain J."/>
            <person name="Rensing S.A."/>
            <person name="Rousvoal S."/>
            <person name="Samson G."/>
            <person name="Symeonidi A."/>
            <person name="Weissenbach J."/>
            <person name="Zambounis A."/>
            <person name="Wincker P."/>
            <person name="Boyen C."/>
        </authorList>
    </citation>
    <scope>NUCLEOTIDE SEQUENCE [LARGE SCALE GENOMIC DNA]</scope>
    <source>
        <strain evidence="2">cv. Stackhouse</strain>
    </source>
</reference>
<keyword evidence="2" id="KW-1185">Reference proteome</keyword>
<proteinExistence type="predicted"/>
<organism evidence="1 2">
    <name type="scientific">Chondrus crispus</name>
    <name type="common">Carrageen Irish moss</name>
    <name type="synonym">Polymorpha crispa</name>
    <dbReference type="NCBI Taxonomy" id="2769"/>
    <lineage>
        <taxon>Eukaryota</taxon>
        <taxon>Rhodophyta</taxon>
        <taxon>Florideophyceae</taxon>
        <taxon>Rhodymeniophycidae</taxon>
        <taxon>Gigartinales</taxon>
        <taxon>Gigartinaceae</taxon>
        <taxon>Chondrus</taxon>
    </lineage>
</organism>
<protein>
    <submittedName>
        <fullName evidence="1">Uncharacterized protein</fullName>
    </submittedName>
</protein>
<dbReference type="KEGG" id="ccp:CHC_T00001377001"/>
<dbReference type="EMBL" id="HG001459">
    <property type="protein sequence ID" value="CDF32146.1"/>
    <property type="molecule type" value="Genomic_DNA"/>
</dbReference>